<keyword evidence="5 6" id="KW-0472">Membrane</keyword>
<keyword evidence="2" id="KW-1003">Cell membrane</keyword>
<feature type="transmembrane region" description="Helical" evidence="6">
    <location>
        <begin position="68"/>
        <end position="89"/>
    </location>
</feature>
<dbReference type="Pfam" id="PF01810">
    <property type="entry name" value="LysE"/>
    <property type="match status" value="1"/>
</dbReference>
<dbReference type="GO" id="GO:0015171">
    <property type="term" value="F:amino acid transmembrane transporter activity"/>
    <property type="evidence" value="ECO:0007669"/>
    <property type="project" value="TreeGrafter"/>
</dbReference>
<accession>A0A3A8ATZ8</accession>
<dbReference type="GO" id="GO:0005886">
    <property type="term" value="C:plasma membrane"/>
    <property type="evidence" value="ECO:0007669"/>
    <property type="project" value="UniProtKB-SubCell"/>
</dbReference>
<evidence type="ECO:0000313" key="8">
    <source>
        <dbReference type="Proteomes" id="UP000281128"/>
    </source>
</evidence>
<gene>
    <name evidence="7" type="ORF">D6850_09630</name>
</gene>
<feature type="transmembrane region" description="Helical" evidence="6">
    <location>
        <begin position="123"/>
        <end position="142"/>
    </location>
</feature>
<keyword evidence="4 6" id="KW-1133">Transmembrane helix</keyword>
<evidence type="ECO:0000256" key="3">
    <source>
        <dbReference type="ARBA" id="ARBA00022692"/>
    </source>
</evidence>
<evidence type="ECO:0000313" key="7">
    <source>
        <dbReference type="EMBL" id="RKF15104.1"/>
    </source>
</evidence>
<feature type="transmembrane region" description="Helical" evidence="6">
    <location>
        <begin position="41"/>
        <end position="62"/>
    </location>
</feature>
<name>A0A3A8ATZ8_9RHOB</name>
<sequence>MLDVATVLLFNVAILGALVSPGPAFIVMIRSSFAGGRRAGLLTGLGLSVAAVAWSALALLGLEVAFRAVPAAYIVLKVLGACYLVWLAISLWRHADRPVESVPSGFGNGLRLGLITNLANPKLVFLIAAIFSTVVPAGLSVTAKLQLLANHLALELLWYAFAAFVLTTGPMRRAYVATKARFDRCAAVVLGALALRIAS</sequence>
<comment type="subcellular location">
    <subcellularLocation>
        <location evidence="1">Cell membrane</location>
        <topology evidence="1">Multi-pass membrane protein</topology>
    </subcellularLocation>
</comment>
<evidence type="ECO:0000256" key="4">
    <source>
        <dbReference type="ARBA" id="ARBA00022989"/>
    </source>
</evidence>
<comment type="caution">
    <text evidence="7">The sequence shown here is derived from an EMBL/GenBank/DDBJ whole genome shotgun (WGS) entry which is preliminary data.</text>
</comment>
<dbReference type="InterPro" id="IPR001123">
    <property type="entry name" value="LeuE-type"/>
</dbReference>
<dbReference type="PANTHER" id="PTHR30086:SF20">
    <property type="entry name" value="ARGININE EXPORTER PROTEIN ARGO-RELATED"/>
    <property type="match status" value="1"/>
</dbReference>
<dbReference type="RefSeq" id="WP_121166240.1">
    <property type="nucleotide sequence ID" value="NZ_RAPE01000002.1"/>
</dbReference>
<evidence type="ECO:0000256" key="2">
    <source>
        <dbReference type="ARBA" id="ARBA00022475"/>
    </source>
</evidence>
<protein>
    <submittedName>
        <fullName evidence="7">LysE family translocator</fullName>
    </submittedName>
</protein>
<evidence type="ECO:0000256" key="1">
    <source>
        <dbReference type="ARBA" id="ARBA00004651"/>
    </source>
</evidence>
<organism evidence="7 8">
    <name type="scientific">Roseovarius spongiae</name>
    <dbReference type="NCBI Taxonomy" id="2320272"/>
    <lineage>
        <taxon>Bacteria</taxon>
        <taxon>Pseudomonadati</taxon>
        <taxon>Pseudomonadota</taxon>
        <taxon>Alphaproteobacteria</taxon>
        <taxon>Rhodobacterales</taxon>
        <taxon>Roseobacteraceae</taxon>
        <taxon>Roseovarius</taxon>
    </lineage>
</organism>
<keyword evidence="3 6" id="KW-0812">Transmembrane</keyword>
<feature type="transmembrane region" description="Helical" evidence="6">
    <location>
        <begin position="148"/>
        <end position="169"/>
    </location>
</feature>
<dbReference type="EMBL" id="RAPE01000002">
    <property type="protein sequence ID" value="RKF15104.1"/>
    <property type="molecule type" value="Genomic_DNA"/>
</dbReference>
<dbReference type="OrthoDB" id="9804822at2"/>
<reference evidence="7 8" key="1">
    <citation type="submission" date="2018-09" db="EMBL/GenBank/DDBJ databases">
        <title>Roseovarius spongiae sp. nov., isolated from a marine sponge.</title>
        <authorList>
            <person name="Zhuang L."/>
            <person name="Luo L."/>
        </authorList>
    </citation>
    <scope>NUCLEOTIDE SEQUENCE [LARGE SCALE GENOMIC DNA]</scope>
    <source>
        <strain evidence="7 8">HN-E21</strain>
    </source>
</reference>
<dbReference type="AlphaFoldDB" id="A0A3A8ATZ8"/>
<evidence type="ECO:0000256" key="5">
    <source>
        <dbReference type="ARBA" id="ARBA00023136"/>
    </source>
</evidence>
<feature type="transmembrane region" description="Helical" evidence="6">
    <location>
        <begin position="6"/>
        <end position="29"/>
    </location>
</feature>
<proteinExistence type="predicted"/>
<keyword evidence="8" id="KW-1185">Reference proteome</keyword>
<dbReference type="PANTHER" id="PTHR30086">
    <property type="entry name" value="ARGININE EXPORTER PROTEIN ARGO"/>
    <property type="match status" value="1"/>
</dbReference>
<evidence type="ECO:0000256" key="6">
    <source>
        <dbReference type="SAM" id="Phobius"/>
    </source>
</evidence>
<dbReference type="Proteomes" id="UP000281128">
    <property type="component" value="Unassembled WGS sequence"/>
</dbReference>